<dbReference type="Proteomes" id="UP000515129">
    <property type="component" value="Chromosome 22"/>
</dbReference>
<keyword evidence="3" id="KW-0808">Transferase</keyword>
<evidence type="ECO:0000256" key="8">
    <source>
        <dbReference type="ARBA" id="ARBA00048679"/>
    </source>
</evidence>
<keyword evidence="4" id="KW-0547">Nucleotide-binding</keyword>
<accession>A0A6P6J308</accession>
<keyword evidence="5" id="KW-0418">Kinase</keyword>
<keyword evidence="11" id="KW-1185">Reference proteome</keyword>
<gene>
    <name evidence="12" type="primary">LOC113040352</name>
</gene>
<evidence type="ECO:0000256" key="1">
    <source>
        <dbReference type="ARBA" id="ARBA00012513"/>
    </source>
</evidence>
<dbReference type="InterPro" id="IPR011009">
    <property type="entry name" value="Kinase-like_dom_sf"/>
</dbReference>
<evidence type="ECO:0000313" key="12">
    <source>
        <dbReference type="RefSeq" id="XP_026054496.1"/>
    </source>
</evidence>
<dbReference type="AlphaFoldDB" id="A0A6P6J308"/>
<evidence type="ECO:0000256" key="6">
    <source>
        <dbReference type="ARBA" id="ARBA00022840"/>
    </source>
</evidence>
<feature type="compositionally biased region" description="Basic and acidic residues" evidence="9">
    <location>
        <begin position="110"/>
        <end position="121"/>
    </location>
</feature>
<reference evidence="12" key="1">
    <citation type="submission" date="2025-08" db="UniProtKB">
        <authorList>
            <consortium name="RefSeq"/>
        </authorList>
    </citation>
    <scope>IDENTIFICATION</scope>
    <source>
        <strain evidence="12">Wakin</strain>
        <tissue evidence="12">Muscle</tissue>
    </source>
</reference>
<evidence type="ECO:0000256" key="3">
    <source>
        <dbReference type="ARBA" id="ARBA00022679"/>
    </source>
</evidence>
<keyword evidence="6" id="KW-0067">ATP-binding</keyword>
<evidence type="ECO:0000256" key="9">
    <source>
        <dbReference type="SAM" id="MobiDB-lite"/>
    </source>
</evidence>
<comment type="catalytic activity">
    <reaction evidence="7">
        <text>L-threonyl-[protein] + ATP = O-phospho-L-threonyl-[protein] + ADP + H(+)</text>
        <dbReference type="Rhea" id="RHEA:46608"/>
        <dbReference type="Rhea" id="RHEA-COMP:11060"/>
        <dbReference type="Rhea" id="RHEA-COMP:11605"/>
        <dbReference type="ChEBI" id="CHEBI:15378"/>
        <dbReference type="ChEBI" id="CHEBI:30013"/>
        <dbReference type="ChEBI" id="CHEBI:30616"/>
        <dbReference type="ChEBI" id="CHEBI:61977"/>
        <dbReference type="ChEBI" id="CHEBI:456216"/>
        <dbReference type="EC" id="2.7.11.1"/>
    </reaction>
</comment>
<feature type="domain" description="Protein kinase" evidence="10">
    <location>
        <begin position="1"/>
        <end position="109"/>
    </location>
</feature>
<dbReference type="PANTHER" id="PTHR44899:SF4">
    <property type="entry name" value="SERINE_THREONINE-PROTEIN KINASE NEK1"/>
    <property type="match status" value="1"/>
</dbReference>
<dbReference type="EC" id="2.7.11.1" evidence="1"/>
<keyword evidence="2" id="KW-0723">Serine/threonine-protein kinase</keyword>
<dbReference type="GeneID" id="113040352"/>
<dbReference type="Gene3D" id="1.10.510.10">
    <property type="entry name" value="Transferase(Phosphotransferase) domain 1"/>
    <property type="match status" value="1"/>
</dbReference>
<feature type="compositionally biased region" description="Basic and acidic residues" evidence="9">
    <location>
        <begin position="93"/>
        <end position="103"/>
    </location>
</feature>
<dbReference type="InterPro" id="IPR000719">
    <property type="entry name" value="Prot_kinase_dom"/>
</dbReference>
<dbReference type="RefSeq" id="XP_026054496.1">
    <property type="nucleotide sequence ID" value="XM_026198711.1"/>
</dbReference>
<organism evidence="11 12">
    <name type="scientific">Carassius auratus</name>
    <name type="common">Goldfish</name>
    <dbReference type="NCBI Taxonomy" id="7957"/>
    <lineage>
        <taxon>Eukaryota</taxon>
        <taxon>Metazoa</taxon>
        <taxon>Chordata</taxon>
        <taxon>Craniata</taxon>
        <taxon>Vertebrata</taxon>
        <taxon>Euteleostomi</taxon>
        <taxon>Actinopterygii</taxon>
        <taxon>Neopterygii</taxon>
        <taxon>Teleostei</taxon>
        <taxon>Ostariophysi</taxon>
        <taxon>Cypriniformes</taxon>
        <taxon>Cyprinidae</taxon>
        <taxon>Cyprininae</taxon>
        <taxon>Carassius</taxon>
    </lineage>
</organism>
<dbReference type="Pfam" id="PF00069">
    <property type="entry name" value="Pkinase"/>
    <property type="match status" value="1"/>
</dbReference>
<evidence type="ECO:0000256" key="5">
    <source>
        <dbReference type="ARBA" id="ARBA00022777"/>
    </source>
</evidence>
<dbReference type="PANTHER" id="PTHR44899">
    <property type="entry name" value="CAMK FAMILY PROTEIN KINASE"/>
    <property type="match status" value="1"/>
</dbReference>
<evidence type="ECO:0000256" key="4">
    <source>
        <dbReference type="ARBA" id="ARBA00022741"/>
    </source>
</evidence>
<evidence type="ECO:0000313" key="11">
    <source>
        <dbReference type="Proteomes" id="UP000515129"/>
    </source>
</evidence>
<dbReference type="GO" id="GO:0004674">
    <property type="term" value="F:protein serine/threonine kinase activity"/>
    <property type="evidence" value="ECO:0007669"/>
    <property type="project" value="UniProtKB-KW"/>
</dbReference>
<sequence length="121" mass="13927">MLERADAYAETAVGAMNYISPEAFQSKQYNSRSDICSLGWVLHDLCMLDVWSNRIKRLCAHANCMDGTLPHISERYSWELQELIRQMLSCDPKDRPSADEILEKTIPGRCSKEKQERSRST</sequence>
<dbReference type="SUPFAM" id="SSF56112">
    <property type="entry name" value="Protein kinase-like (PK-like)"/>
    <property type="match status" value="1"/>
</dbReference>
<protein>
    <recommendedName>
        <fullName evidence="1">non-specific serine/threonine protein kinase</fullName>
        <ecNumber evidence="1">2.7.11.1</ecNumber>
    </recommendedName>
</protein>
<proteinExistence type="predicted"/>
<dbReference type="OrthoDB" id="10020384at2759"/>
<dbReference type="KEGG" id="caua:113040352"/>
<dbReference type="GO" id="GO:0005524">
    <property type="term" value="F:ATP binding"/>
    <property type="evidence" value="ECO:0007669"/>
    <property type="project" value="UniProtKB-KW"/>
</dbReference>
<dbReference type="InterPro" id="IPR051131">
    <property type="entry name" value="NEK_Ser/Thr_kinase_NIMA"/>
</dbReference>
<feature type="region of interest" description="Disordered" evidence="9">
    <location>
        <begin position="93"/>
        <end position="121"/>
    </location>
</feature>
<evidence type="ECO:0000259" key="10">
    <source>
        <dbReference type="PROSITE" id="PS50011"/>
    </source>
</evidence>
<name>A0A6P6J308_CARAU</name>
<evidence type="ECO:0000256" key="2">
    <source>
        <dbReference type="ARBA" id="ARBA00022527"/>
    </source>
</evidence>
<dbReference type="PROSITE" id="PS50011">
    <property type="entry name" value="PROTEIN_KINASE_DOM"/>
    <property type="match status" value="1"/>
</dbReference>
<evidence type="ECO:0000256" key="7">
    <source>
        <dbReference type="ARBA" id="ARBA00047899"/>
    </source>
</evidence>
<comment type="catalytic activity">
    <reaction evidence="8">
        <text>L-seryl-[protein] + ATP = O-phospho-L-seryl-[protein] + ADP + H(+)</text>
        <dbReference type="Rhea" id="RHEA:17989"/>
        <dbReference type="Rhea" id="RHEA-COMP:9863"/>
        <dbReference type="Rhea" id="RHEA-COMP:11604"/>
        <dbReference type="ChEBI" id="CHEBI:15378"/>
        <dbReference type="ChEBI" id="CHEBI:29999"/>
        <dbReference type="ChEBI" id="CHEBI:30616"/>
        <dbReference type="ChEBI" id="CHEBI:83421"/>
        <dbReference type="ChEBI" id="CHEBI:456216"/>
        <dbReference type="EC" id="2.7.11.1"/>
    </reaction>
</comment>